<dbReference type="PROSITE" id="PS50110">
    <property type="entry name" value="RESPONSE_REGULATORY"/>
    <property type="match status" value="1"/>
</dbReference>
<keyword evidence="3" id="KW-0902">Two-component regulatory system</keyword>
<dbReference type="STRING" id="321763.SAMN04488692_107109"/>
<evidence type="ECO:0000256" key="4">
    <source>
        <dbReference type="ARBA" id="ARBA00023015"/>
    </source>
</evidence>
<keyword evidence="11" id="KW-1185">Reference proteome</keyword>
<dbReference type="EMBL" id="FNGO01000007">
    <property type="protein sequence ID" value="SDL69269.1"/>
    <property type="molecule type" value="Genomic_DNA"/>
</dbReference>
<gene>
    <name evidence="10" type="ORF">SAMN04488692_107109</name>
</gene>
<dbReference type="GO" id="GO:0006355">
    <property type="term" value="P:regulation of DNA-templated transcription"/>
    <property type="evidence" value="ECO:0007669"/>
    <property type="project" value="TreeGrafter"/>
</dbReference>
<reference evidence="10 11" key="1">
    <citation type="submission" date="2016-10" db="EMBL/GenBank/DDBJ databases">
        <authorList>
            <person name="de Groot N.N."/>
        </authorList>
    </citation>
    <scope>NUCLEOTIDE SEQUENCE [LARGE SCALE GENOMIC DNA]</scope>
    <source>
        <strain evidence="10 11">SLAS-1</strain>
    </source>
</reference>
<dbReference type="SMART" id="SM00448">
    <property type="entry name" value="REC"/>
    <property type="match status" value="1"/>
</dbReference>
<comment type="function">
    <text evidence="7">May play the central regulatory role in sporulation. It may be an element of the effector pathway responsible for the activation of sporulation genes in response to nutritional stress. Spo0A may act in concert with spo0H (a sigma factor) to control the expression of some genes that are critical to the sporulation process.</text>
</comment>
<keyword evidence="2 8" id="KW-0597">Phosphoprotein</keyword>
<evidence type="ECO:0000256" key="7">
    <source>
        <dbReference type="ARBA" id="ARBA00024867"/>
    </source>
</evidence>
<sequence>MADDKDIKILVAEDEPSVRRLICFKLKKEDFIVDEVEDGQEAMKKLRSESYDVLILDLMLPMLDGLQILKKINKENIDIAVLILSAKSQEKDITRGFELGADDYITKPFKPQELIIRLKKLLN</sequence>
<dbReference type="Pfam" id="PF00072">
    <property type="entry name" value="Response_reg"/>
    <property type="match status" value="1"/>
</dbReference>
<dbReference type="OrthoDB" id="9790442at2"/>
<evidence type="ECO:0000313" key="10">
    <source>
        <dbReference type="EMBL" id="SDL69269.1"/>
    </source>
</evidence>
<evidence type="ECO:0000313" key="11">
    <source>
        <dbReference type="Proteomes" id="UP000199476"/>
    </source>
</evidence>
<dbReference type="AlphaFoldDB" id="A0A1G9M4T2"/>
<dbReference type="SUPFAM" id="SSF52172">
    <property type="entry name" value="CheY-like"/>
    <property type="match status" value="1"/>
</dbReference>
<dbReference type="Gene3D" id="3.40.50.2300">
    <property type="match status" value="1"/>
</dbReference>
<dbReference type="GO" id="GO:0005829">
    <property type="term" value="C:cytosol"/>
    <property type="evidence" value="ECO:0007669"/>
    <property type="project" value="TreeGrafter"/>
</dbReference>
<keyword evidence="4" id="KW-0805">Transcription regulation</keyword>
<accession>A0A1G9M4T2</accession>
<dbReference type="InterPro" id="IPR011006">
    <property type="entry name" value="CheY-like_superfamily"/>
</dbReference>
<evidence type="ECO:0000256" key="8">
    <source>
        <dbReference type="PROSITE-ProRule" id="PRU00169"/>
    </source>
</evidence>
<dbReference type="RefSeq" id="WP_089759460.1">
    <property type="nucleotide sequence ID" value="NZ_FNGO01000007.1"/>
</dbReference>
<dbReference type="CDD" id="cd17574">
    <property type="entry name" value="REC_OmpR"/>
    <property type="match status" value="1"/>
</dbReference>
<evidence type="ECO:0000256" key="3">
    <source>
        <dbReference type="ARBA" id="ARBA00023012"/>
    </source>
</evidence>
<keyword evidence="5" id="KW-0238">DNA-binding</keyword>
<feature type="domain" description="Response regulatory" evidence="9">
    <location>
        <begin position="8"/>
        <end position="122"/>
    </location>
</feature>
<dbReference type="GO" id="GO:0000156">
    <property type="term" value="F:phosphorelay response regulator activity"/>
    <property type="evidence" value="ECO:0007669"/>
    <property type="project" value="TreeGrafter"/>
</dbReference>
<keyword evidence="6" id="KW-0804">Transcription</keyword>
<evidence type="ECO:0000256" key="5">
    <source>
        <dbReference type="ARBA" id="ARBA00023125"/>
    </source>
</evidence>
<evidence type="ECO:0000256" key="1">
    <source>
        <dbReference type="ARBA" id="ARBA00018672"/>
    </source>
</evidence>
<dbReference type="PANTHER" id="PTHR48111">
    <property type="entry name" value="REGULATOR OF RPOS"/>
    <property type="match status" value="1"/>
</dbReference>
<dbReference type="GO" id="GO:0032993">
    <property type="term" value="C:protein-DNA complex"/>
    <property type="evidence" value="ECO:0007669"/>
    <property type="project" value="TreeGrafter"/>
</dbReference>
<evidence type="ECO:0000256" key="2">
    <source>
        <dbReference type="ARBA" id="ARBA00022553"/>
    </source>
</evidence>
<protein>
    <recommendedName>
        <fullName evidence="1">Stage 0 sporulation protein A homolog</fullName>
    </recommendedName>
</protein>
<feature type="modified residue" description="4-aspartylphosphate" evidence="8">
    <location>
        <position position="57"/>
    </location>
</feature>
<dbReference type="InterPro" id="IPR001789">
    <property type="entry name" value="Sig_transdc_resp-reg_receiver"/>
</dbReference>
<evidence type="ECO:0000256" key="6">
    <source>
        <dbReference type="ARBA" id="ARBA00023163"/>
    </source>
</evidence>
<dbReference type="InterPro" id="IPR039420">
    <property type="entry name" value="WalR-like"/>
</dbReference>
<dbReference type="PANTHER" id="PTHR48111:SF1">
    <property type="entry name" value="TWO-COMPONENT RESPONSE REGULATOR ORR33"/>
    <property type="match status" value="1"/>
</dbReference>
<dbReference type="GO" id="GO:0000976">
    <property type="term" value="F:transcription cis-regulatory region binding"/>
    <property type="evidence" value="ECO:0007669"/>
    <property type="project" value="TreeGrafter"/>
</dbReference>
<dbReference type="Proteomes" id="UP000199476">
    <property type="component" value="Unassembled WGS sequence"/>
</dbReference>
<evidence type="ECO:0000259" key="9">
    <source>
        <dbReference type="PROSITE" id="PS50110"/>
    </source>
</evidence>
<proteinExistence type="predicted"/>
<organism evidence="10 11">
    <name type="scientific">Halarsenatibacter silvermanii</name>
    <dbReference type="NCBI Taxonomy" id="321763"/>
    <lineage>
        <taxon>Bacteria</taxon>
        <taxon>Bacillati</taxon>
        <taxon>Bacillota</taxon>
        <taxon>Clostridia</taxon>
        <taxon>Halanaerobiales</taxon>
        <taxon>Halarsenatibacteraceae</taxon>
        <taxon>Halarsenatibacter</taxon>
    </lineage>
</organism>
<name>A0A1G9M4T2_9FIRM</name>